<feature type="domain" description="PAC" evidence="9">
    <location>
        <begin position="714"/>
        <end position="764"/>
    </location>
</feature>
<dbReference type="PROSITE" id="PS50112">
    <property type="entry name" value="PAS"/>
    <property type="match status" value="1"/>
</dbReference>
<feature type="coiled-coil region" evidence="7">
    <location>
        <begin position="572"/>
        <end position="652"/>
    </location>
</feature>
<comment type="catalytic activity">
    <reaction evidence="1">
        <text>L-glutamyl-[protein] + S-adenosyl-L-methionine = [protein]-L-glutamate 5-O-methyl ester + S-adenosyl-L-homocysteine</text>
        <dbReference type="Rhea" id="RHEA:24452"/>
        <dbReference type="Rhea" id="RHEA-COMP:10208"/>
        <dbReference type="Rhea" id="RHEA-COMP:10311"/>
        <dbReference type="ChEBI" id="CHEBI:29973"/>
        <dbReference type="ChEBI" id="CHEBI:57856"/>
        <dbReference type="ChEBI" id="CHEBI:59789"/>
        <dbReference type="ChEBI" id="CHEBI:82795"/>
        <dbReference type="EC" id="2.1.1.80"/>
    </reaction>
</comment>
<dbReference type="SUPFAM" id="SSF47757">
    <property type="entry name" value="Chemotaxis receptor methyltransferase CheR, N-terminal domain"/>
    <property type="match status" value="1"/>
</dbReference>
<keyword evidence="3 12" id="KW-0489">Methyltransferase</keyword>
<dbReference type="Proteomes" id="UP000189670">
    <property type="component" value="Unassembled WGS sequence"/>
</dbReference>
<dbReference type="PROSITE" id="PS50122">
    <property type="entry name" value="CHEB"/>
    <property type="match status" value="1"/>
</dbReference>
<evidence type="ECO:0000256" key="7">
    <source>
        <dbReference type="SAM" id="Coils"/>
    </source>
</evidence>
<dbReference type="InterPro" id="IPR000014">
    <property type="entry name" value="PAS"/>
</dbReference>
<comment type="caution">
    <text evidence="12">The sequence shown here is derived from an EMBL/GenBank/DDBJ whole genome shotgun (WGS) entry which is preliminary data.</text>
</comment>
<keyword evidence="4 12" id="KW-0808">Transferase</keyword>
<evidence type="ECO:0000313" key="12">
    <source>
        <dbReference type="EMBL" id="ETR67932.1"/>
    </source>
</evidence>
<organism evidence="12 13">
    <name type="scientific">Candidatus Magnetoglobus multicellularis str. Araruama</name>
    <dbReference type="NCBI Taxonomy" id="890399"/>
    <lineage>
        <taxon>Bacteria</taxon>
        <taxon>Pseudomonadati</taxon>
        <taxon>Thermodesulfobacteriota</taxon>
        <taxon>Desulfobacteria</taxon>
        <taxon>Desulfobacterales</taxon>
        <taxon>Desulfobacteraceae</taxon>
        <taxon>Candidatus Magnetoglobus</taxon>
    </lineage>
</organism>
<dbReference type="SUPFAM" id="SSF53335">
    <property type="entry name" value="S-adenosyl-L-methionine-dependent methyltransferases"/>
    <property type="match status" value="1"/>
</dbReference>
<dbReference type="InterPro" id="IPR000700">
    <property type="entry name" value="PAS-assoc_C"/>
</dbReference>
<dbReference type="Pfam" id="PF00989">
    <property type="entry name" value="PAS"/>
    <property type="match status" value="1"/>
</dbReference>
<dbReference type="Gene3D" id="3.40.50.150">
    <property type="entry name" value="Vaccinia Virus protein VP39"/>
    <property type="match status" value="1"/>
</dbReference>
<reference evidence="13" key="1">
    <citation type="submission" date="2012-11" db="EMBL/GenBank/DDBJ databases">
        <authorList>
            <person name="Lucero-Rivera Y.E."/>
            <person name="Tovar-Ramirez D."/>
        </authorList>
    </citation>
    <scope>NUCLEOTIDE SEQUENCE [LARGE SCALE GENOMIC DNA]</scope>
    <source>
        <strain evidence="13">Araruama</strain>
    </source>
</reference>
<feature type="non-terminal residue" evidence="12">
    <location>
        <position position="1"/>
    </location>
</feature>
<evidence type="ECO:0000259" key="9">
    <source>
        <dbReference type="PROSITE" id="PS50113"/>
    </source>
</evidence>
<accession>A0A1V1NZ77</accession>
<keyword evidence="5" id="KW-0949">S-adenosyl-L-methionine</keyword>
<dbReference type="Pfam" id="PF03705">
    <property type="entry name" value="CheR_N"/>
    <property type="match status" value="1"/>
</dbReference>
<evidence type="ECO:0000256" key="4">
    <source>
        <dbReference type="ARBA" id="ARBA00022679"/>
    </source>
</evidence>
<dbReference type="GO" id="GO:0006355">
    <property type="term" value="P:regulation of DNA-templated transcription"/>
    <property type="evidence" value="ECO:0007669"/>
    <property type="project" value="InterPro"/>
</dbReference>
<proteinExistence type="predicted"/>
<feature type="domain" description="CheR-type methyltransferase" evidence="11">
    <location>
        <begin position="129"/>
        <end position="402"/>
    </location>
</feature>
<dbReference type="InterPro" id="IPR013767">
    <property type="entry name" value="PAS_fold"/>
</dbReference>
<keyword evidence="7" id="KW-0175">Coiled coil</keyword>
<dbReference type="SUPFAM" id="SSF52738">
    <property type="entry name" value="Methylesterase CheB, C-terminal domain"/>
    <property type="match status" value="1"/>
</dbReference>
<dbReference type="AlphaFoldDB" id="A0A1V1NZ77"/>
<dbReference type="Pfam" id="PF01739">
    <property type="entry name" value="CheR"/>
    <property type="match status" value="1"/>
</dbReference>
<dbReference type="InterPro" id="IPR022642">
    <property type="entry name" value="CheR_C"/>
</dbReference>
<dbReference type="Pfam" id="PF01339">
    <property type="entry name" value="CheB_methylest"/>
    <property type="match status" value="1"/>
</dbReference>
<dbReference type="InterPro" id="IPR036804">
    <property type="entry name" value="CheR_N_sf"/>
</dbReference>
<evidence type="ECO:0000256" key="1">
    <source>
        <dbReference type="ARBA" id="ARBA00001541"/>
    </source>
</evidence>
<dbReference type="InterPro" id="IPR050903">
    <property type="entry name" value="Bact_Chemotaxis_MeTrfase"/>
</dbReference>
<sequence>HIASNTLYLIPPKYFLTVFNGKLLLSPFDKSRGIHLPIDVFMLSLAEDFESNAIGIILSGTGSDGSIGIQAIKKAGGMTMAQDLETAQFDGMPRSAIATGMIDYTCPPDHMPEVILNYTNHPCIARNGTHQYALSPEDTDLNKILALIRNHTEVDFTYYKPSTVIRRIERRMGIVQVESIRKYLHYLYENNEEINLLYRDLLVGVTRFLRDLDEFIFLNDHIIPKLFENTRKEKQIRVWVAGTSTGEEAYTIVMLLNRYKDQAGMPHKISVFATDIDQHALDKAADGVYPEGIANDLKSDLLERYFSKIDNGFKVKSYIREQVIFARQNIFKDPPFTRIDLITCRNLLIYLQTNLQKDVMDIFHFALKDKGYLFLGTSETVGTLSHNFLPMDKRIKIFQHTGRGAPPMKTKFVHKGFATNMRTGYSDNDNNFSIKQKEQLENYYQSIINEISQLSVVIDSFGMILETFGNPEKFLKFPLGKARMDIKKLVPDKVSMIISTGIRHVINEKKAITYRDLKIDEPNEAFFLDIHMAPIKMLSSNKENILVVFDETSKTIPQDGQVDVQANTDRHILDLEKEIQYTRENLQATIEELHTSNEELQSTNEELISSNEELQSTNEELNSVNEELNTVNSEYQEKVAELYETNNDLNNLIHSIDIGTIFLDKKLCIRKFTPAITREINLLSQDIGRPLSDFSSSILQNLYQDARNVIDTGKKIERTLRGKKGRWYLVQTLPYIEERDEIGGVIMTMVDISREKNAALKIERQNDHLKKLIDINPKATIITDKHGIIQNINQAAETILGKPGKLLINQSMIDSDIEFTDLDDNPILSENDPINIVIKTKKPLEKYLMKIKRPDHSTFVLNVFGNPFFTIDDDIHGIVFVFETVAHQQ</sequence>
<dbReference type="InterPro" id="IPR022641">
    <property type="entry name" value="CheR_N"/>
</dbReference>
<dbReference type="PROSITE" id="PS50123">
    <property type="entry name" value="CHER"/>
    <property type="match status" value="1"/>
</dbReference>
<dbReference type="PANTHER" id="PTHR24422:SF27">
    <property type="entry name" value="PROTEIN-GLUTAMATE O-METHYLTRANSFERASE"/>
    <property type="match status" value="1"/>
</dbReference>
<dbReference type="Gene3D" id="1.10.155.10">
    <property type="entry name" value="Chemotaxis receptor methyltransferase CheR, N-terminal domain"/>
    <property type="match status" value="1"/>
</dbReference>
<dbReference type="SMART" id="SM00138">
    <property type="entry name" value="MeTrc"/>
    <property type="match status" value="1"/>
</dbReference>
<dbReference type="GO" id="GO:0006935">
    <property type="term" value="P:chemotaxis"/>
    <property type="evidence" value="ECO:0007669"/>
    <property type="project" value="InterPro"/>
</dbReference>
<evidence type="ECO:0000256" key="2">
    <source>
        <dbReference type="ARBA" id="ARBA00012534"/>
    </source>
</evidence>
<dbReference type="CDD" id="cd16434">
    <property type="entry name" value="CheB-CheR_fusion"/>
    <property type="match status" value="1"/>
</dbReference>
<evidence type="ECO:0000259" key="10">
    <source>
        <dbReference type="PROSITE" id="PS50122"/>
    </source>
</evidence>
<protein>
    <recommendedName>
        <fullName evidence="2">protein-glutamate O-methyltransferase</fullName>
        <ecNumber evidence="2">2.1.1.80</ecNumber>
    </recommendedName>
</protein>
<dbReference type="EC" id="2.1.1.80" evidence="2"/>
<comment type="caution">
    <text evidence="6">Lacks conserved residue(s) required for the propagation of feature annotation.</text>
</comment>
<dbReference type="InterPro" id="IPR035909">
    <property type="entry name" value="CheB_C"/>
</dbReference>
<dbReference type="Pfam" id="PF13596">
    <property type="entry name" value="PAS_10"/>
    <property type="match status" value="1"/>
</dbReference>
<name>A0A1V1NZ77_9BACT</name>
<gene>
    <name evidence="12" type="ORF">OMM_11057</name>
</gene>
<dbReference type="EMBL" id="ATBP01001151">
    <property type="protein sequence ID" value="ETR67932.1"/>
    <property type="molecule type" value="Genomic_DNA"/>
</dbReference>
<evidence type="ECO:0000256" key="6">
    <source>
        <dbReference type="PROSITE-ProRule" id="PRU00050"/>
    </source>
</evidence>
<dbReference type="GO" id="GO:0008983">
    <property type="term" value="F:protein-glutamate O-methyltransferase activity"/>
    <property type="evidence" value="ECO:0007669"/>
    <property type="project" value="UniProtKB-EC"/>
</dbReference>
<dbReference type="GO" id="GO:0032259">
    <property type="term" value="P:methylation"/>
    <property type="evidence" value="ECO:0007669"/>
    <property type="project" value="UniProtKB-KW"/>
</dbReference>
<dbReference type="InterPro" id="IPR000780">
    <property type="entry name" value="CheR_MeTrfase"/>
</dbReference>
<dbReference type="InterPro" id="IPR029063">
    <property type="entry name" value="SAM-dependent_MTases_sf"/>
</dbReference>
<dbReference type="PROSITE" id="PS50113">
    <property type="entry name" value="PAC"/>
    <property type="match status" value="1"/>
</dbReference>
<dbReference type="CDD" id="cd00130">
    <property type="entry name" value="PAS"/>
    <property type="match status" value="1"/>
</dbReference>
<dbReference type="Gene3D" id="3.40.50.180">
    <property type="entry name" value="Methylesterase CheB, C-terminal domain"/>
    <property type="match status" value="1"/>
</dbReference>
<feature type="domain" description="PAS" evidence="8">
    <location>
        <begin position="765"/>
        <end position="841"/>
    </location>
</feature>
<dbReference type="PRINTS" id="PR00996">
    <property type="entry name" value="CHERMTFRASE"/>
</dbReference>
<evidence type="ECO:0000259" key="11">
    <source>
        <dbReference type="PROSITE" id="PS50123"/>
    </source>
</evidence>
<dbReference type="SUPFAM" id="SSF55785">
    <property type="entry name" value="PYP-like sensor domain (PAS domain)"/>
    <property type="match status" value="2"/>
</dbReference>
<dbReference type="GO" id="GO:0005737">
    <property type="term" value="C:cytoplasm"/>
    <property type="evidence" value="ECO:0007669"/>
    <property type="project" value="InterPro"/>
</dbReference>
<evidence type="ECO:0000259" key="8">
    <source>
        <dbReference type="PROSITE" id="PS50112"/>
    </source>
</evidence>
<evidence type="ECO:0000256" key="3">
    <source>
        <dbReference type="ARBA" id="ARBA00022603"/>
    </source>
</evidence>
<dbReference type="GO" id="GO:0000156">
    <property type="term" value="F:phosphorelay response regulator activity"/>
    <property type="evidence" value="ECO:0007669"/>
    <property type="project" value="InterPro"/>
</dbReference>
<dbReference type="InterPro" id="IPR000673">
    <property type="entry name" value="Sig_transdc_resp-reg_Me-estase"/>
</dbReference>
<evidence type="ECO:0000256" key="5">
    <source>
        <dbReference type="ARBA" id="ARBA00022691"/>
    </source>
</evidence>
<dbReference type="InterPro" id="IPR035965">
    <property type="entry name" value="PAS-like_dom_sf"/>
</dbReference>
<dbReference type="Gene3D" id="3.30.450.20">
    <property type="entry name" value="PAS domain"/>
    <property type="match status" value="2"/>
</dbReference>
<feature type="domain" description="CheB-type methylesterase" evidence="10">
    <location>
        <begin position="1"/>
        <end position="122"/>
    </location>
</feature>
<dbReference type="PANTHER" id="PTHR24422">
    <property type="entry name" value="CHEMOTAXIS PROTEIN METHYLTRANSFERASE"/>
    <property type="match status" value="1"/>
</dbReference>
<evidence type="ECO:0000313" key="13">
    <source>
        <dbReference type="Proteomes" id="UP000189670"/>
    </source>
</evidence>
<dbReference type="GO" id="GO:0008984">
    <property type="term" value="F:protein-glutamate methylesterase activity"/>
    <property type="evidence" value="ECO:0007669"/>
    <property type="project" value="InterPro"/>
</dbReference>